<feature type="transmembrane region" description="Helical" evidence="8">
    <location>
        <begin position="106"/>
        <end position="129"/>
    </location>
</feature>
<evidence type="ECO:0000256" key="1">
    <source>
        <dbReference type="ARBA" id="ARBA00004651"/>
    </source>
</evidence>
<feature type="transmembrane region" description="Helical" evidence="8">
    <location>
        <begin position="141"/>
        <end position="160"/>
    </location>
</feature>
<comment type="subcellular location">
    <subcellularLocation>
        <location evidence="1">Cell membrane</location>
        <topology evidence="1">Multi-pass membrane protein</topology>
    </subcellularLocation>
</comment>
<dbReference type="EMBL" id="JAUSUF010000007">
    <property type="protein sequence ID" value="MDQ0150177.1"/>
    <property type="molecule type" value="Genomic_DNA"/>
</dbReference>
<evidence type="ECO:0000256" key="6">
    <source>
        <dbReference type="ARBA" id="ARBA00023136"/>
    </source>
</evidence>
<dbReference type="CDD" id="cd17355">
    <property type="entry name" value="MFS_YcxA_like"/>
    <property type="match status" value="1"/>
</dbReference>
<feature type="transmembrane region" description="Helical" evidence="8">
    <location>
        <begin position="324"/>
        <end position="347"/>
    </location>
</feature>
<sequence length="446" mass="47900">MDITVKKLKEHKYLIVFMCMLLQAIPFGVSQNIQPLFISYVIKGQGFSLGEFSLIFTIGALASAICSPTIGKLYSKVNAKILFLIGCIVSGAGFLGFAFAKSITMYYIFQAITQIGTVTFSGLGVPLLVNSWFESHERGKALGIAFSGGSIGNVFLQPIVSNCLAGMGYAHTYLIFGIVSLVVSIPIAILFVRLPKENEKELIAKLEVQSTGKTKEAATFDGLGAKATKKNKYFWLYAVGFLLVGLSISALSTQYAAFFRDSLGFSAKTIGFVGSVFALFCLIGNISGGFLFDKFGTYKTMLIAGILEAISCLALMFAGNMHGLAYLFSIAYGLNVYSYMTGPGYTTQALFGRKGSSEILGIVSLLFAVGFASGSTLFGFLVGKYGYGLGWDLTIVSIIIGYGVLLLGVSKVNKQNKDRELEEAKTAKVNQAAPKTQSNQTTQTTK</sequence>
<evidence type="ECO:0000256" key="7">
    <source>
        <dbReference type="SAM" id="MobiDB-lite"/>
    </source>
</evidence>
<dbReference type="NCBIfam" id="NF038246">
    <property type="entry name" value="bile_salt_MFS"/>
    <property type="match status" value="1"/>
</dbReference>
<feature type="transmembrane region" description="Helical" evidence="8">
    <location>
        <begin position="359"/>
        <end position="382"/>
    </location>
</feature>
<reference evidence="10 11" key="1">
    <citation type="submission" date="2023-07" db="EMBL/GenBank/DDBJ databases">
        <title>Genomic Encyclopedia of Type Strains, Phase IV (KMG-IV): sequencing the most valuable type-strain genomes for metagenomic binning, comparative biology and taxonomic classification.</title>
        <authorList>
            <person name="Goeker M."/>
        </authorList>
    </citation>
    <scope>NUCLEOTIDE SEQUENCE [LARGE SCALE GENOMIC DNA]</scope>
    <source>
        <strain evidence="10 11">DSM 20694</strain>
    </source>
</reference>
<keyword evidence="5 8" id="KW-1133">Transmembrane helix</keyword>
<feature type="transmembrane region" description="Helical" evidence="8">
    <location>
        <begin position="172"/>
        <end position="192"/>
    </location>
</feature>
<feature type="transmembrane region" description="Helical" evidence="8">
    <location>
        <begin position="234"/>
        <end position="258"/>
    </location>
</feature>
<evidence type="ECO:0000256" key="4">
    <source>
        <dbReference type="ARBA" id="ARBA00022692"/>
    </source>
</evidence>
<evidence type="ECO:0000256" key="3">
    <source>
        <dbReference type="ARBA" id="ARBA00022475"/>
    </source>
</evidence>
<keyword evidence="2" id="KW-0813">Transport</keyword>
<feature type="transmembrane region" description="Helical" evidence="8">
    <location>
        <begin position="270"/>
        <end position="292"/>
    </location>
</feature>
<dbReference type="PANTHER" id="PTHR23517">
    <property type="entry name" value="RESISTANCE PROTEIN MDTM, PUTATIVE-RELATED-RELATED"/>
    <property type="match status" value="1"/>
</dbReference>
<keyword evidence="6 8" id="KW-0472">Membrane</keyword>
<keyword evidence="3" id="KW-1003">Cell membrane</keyword>
<feature type="region of interest" description="Disordered" evidence="7">
    <location>
        <begin position="421"/>
        <end position="446"/>
    </location>
</feature>
<feature type="transmembrane region" description="Helical" evidence="8">
    <location>
        <begin position="388"/>
        <end position="409"/>
    </location>
</feature>
<dbReference type="InterPro" id="IPR050171">
    <property type="entry name" value="MFS_Transporters"/>
</dbReference>
<feature type="transmembrane region" description="Helical" evidence="8">
    <location>
        <begin position="12"/>
        <end position="33"/>
    </location>
</feature>
<dbReference type="SUPFAM" id="SSF103473">
    <property type="entry name" value="MFS general substrate transporter"/>
    <property type="match status" value="1"/>
</dbReference>
<protein>
    <submittedName>
        <fullName evidence="10">MFS family permease</fullName>
    </submittedName>
</protein>
<comment type="caution">
    <text evidence="10">The sequence shown here is derived from an EMBL/GenBank/DDBJ whole genome shotgun (WGS) entry which is preliminary data.</text>
</comment>
<evidence type="ECO:0000259" key="9">
    <source>
        <dbReference type="PROSITE" id="PS50850"/>
    </source>
</evidence>
<organism evidence="10 11">
    <name type="scientific">Eubacterium multiforme</name>
    <dbReference type="NCBI Taxonomy" id="83339"/>
    <lineage>
        <taxon>Bacteria</taxon>
        <taxon>Bacillati</taxon>
        <taxon>Bacillota</taxon>
        <taxon>Clostridia</taxon>
        <taxon>Eubacteriales</taxon>
        <taxon>Eubacteriaceae</taxon>
        <taxon>Eubacterium</taxon>
    </lineage>
</organism>
<dbReference type="InterPro" id="IPR011701">
    <property type="entry name" value="MFS"/>
</dbReference>
<feature type="compositionally biased region" description="Low complexity" evidence="7">
    <location>
        <begin position="436"/>
        <end position="446"/>
    </location>
</feature>
<dbReference type="InterPro" id="IPR020846">
    <property type="entry name" value="MFS_dom"/>
</dbReference>
<evidence type="ECO:0000256" key="2">
    <source>
        <dbReference type="ARBA" id="ARBA00022448"/>
    </source>
</evidence>
<keyword evidence="4 8" id="KW-0812">Transmembrane</keyword>
<feature type="domain" description="Major facilitator superfamily (MFS) profile" evidence="9">
    <location>
        <begin position="12"/>
        <end position="415"/>
    </location>
</feature>
<accession>A0ABT9UV43</accession>
<dbReference type="InterPro" id="IPR036259">
    <property type="entry name" value="MFS_trans_sf"/>
</dbReference>
<evidence type="ECO:0000256" key="5">
    <source>
        <dbReference type="ARBA" id="ARBA00022989"/>
    </source>
</evidence>
<gene>
    <name evidence="10" type="ORF">J2S18_002115</name>
</gene>
<dbReference type="Pfam" id="PF07690">
    <property type="entry name" value="MFS_1"/>
    <property type="match status" value="1"/>
</dbReference>
<name>A0ABT9UV43_9FIRM</name>
<dbReference type="PANTHER" id="PTHR23517:SF3">
    <property type="entry name" value="INTEGRAL MEMBRANE TRANSPORT PROTEIN"/>
    <property type="match status" value="1"/>
</dbReference>
<feature type="transmembrane region" description="Helical" evidence="8">
    <location>
        <begin position="301"/>
        <end position="318"/>
    </location>
</feature>
<dbReference type="Gene3D" id="1.20.1250.20">
    <property type="entry name" value="MFS general substrate transporter like domains"/>
    <property type="match status" value="2"/>
</dbReference>
<dbReference type="PROSITE" id="PS50850">
    <property type="entry name" value="MFS"/>
    <property type="match status" value="1"/>
</dbReference>
<evidence type="ECO:0000313" key="10">
    <source>
        <dbReference type="EMBL" id="MDQ0150177.1"/>
    </source>
</evidence>
<dbReference type="Proteomes" id="UP001228504">
    <property type="component" value="Unassembled WGS sequence"/>
</dbReference>
<feature type="transmembrane region" description="Helical" evidence="8">
    <location>
        <begin position="81"/>
        <end position="100"/>
    </location>
</feature>
<keyword evidence="11" id="KW-1185">Reference proteome</keyword>
<evidence type="ECO:0000313" key="11">
    <source>
        <dbReference type="Proteomes" id="UP001228504"/>
    </source>
</evidence>
<proteinExistence type="predicted"/>
<feature type="transmembrane region" description="Helical" evidence="8">
    <location>
        <begin position="53"/>
        <end position="74"/>
    </location>
</feature>
<dbReference type="RefSeq" id="WP_307486699.1">
    <property type="nucleotide sequence ID" value="NZ_JAUSUF010000007.1"/>
</dbReference>
<evidence type="ECO:0000256" key="8">
    <source>
        <dbReference type="SAM" id="Phobius"/>
    </source>
</evidence>